<name>A0A1R3GZF5_9ROSI</name>
<dbReference type="Gene3D" id="3.40.50.880">
    <property type="match status" value="2"/>
</dbReference>
<dbReference type="InterPro" id="IPR029062">
    <property type="entry name" value="Class_I_gatase-like"/>
</dbReference>
<dbReference type="Pfam" id="PF00117">
    <property type="entry name" value="GATase"/>
    <property type="match status" value="1"/>
</dbReference>
<evidence type="ECO:0000256" key="1">
    <source>
        <dbReference type="ARBA" id="ARBA00005179"/>
    </source>
</evidence>
<dbReference type="GO" id="GO:0005829">
    <property type="term" value="C:cytosol"/>
    <property type="evidence" value="ECO:0007669"/>
    <property type="project" value="TreeGrafter"/>
</dbReference>
<dbReference type="PANTHER" id="PTHR42695:SF13">
    <property type="entry name" value="GLUTAMINE AMIDOTRANSFERASE CLASS-I FAMILY PROTEIN, EXPRESSED"/>
    <property type="match status" value="1"/>
</dbReference>
<dbReference type="AlphaFoldDB" id="A0A1R3GZF5"/>
<reference evidence="5" key="1">
    <citation type="submission" date="2013-09" db="EMBL/GenBank/DDBJ databases">
        <title>Corchorus olitorius genome sequencing.</title>
        <authorList>
            <person name="Alam M."/>
            <person name="Haque M.S."/>
            <person name="Islam M.S."/>
            <person name="Emdad E.M."/>
            <person name="Islam M.M."/>
            <person name="Ahmed B."/>
            <person name="Halim A."/>
            <person name="Hossen Q.M.M."/>
            <person name="Hossain M.Z."/>
            <person name="Ahmed R."/>
            <person name="Khan M.M."/>
            <person name="Islam R."/>
            <person name="Rashid M.M."/>
            <person name="Khan S.A."/>
            <person name="Rahman M.S."/>
            <person name="Alam M."/>
            <person name="Yahiya A.S."/>
            <person name="Khan M.S."/>
            <person name="Azam M.S."/>
            <person name="Haque T."/>
            <person name="Lashkar M.Z.H."/>
            <person name="Akhand A.I."/>
            <person name="Morshed G."/>
            <person name="Roy S."/>
            <person name="Uddin K.S."/>
            <person name="Rabeya T."/>
            <person name="Hossain A.S."/>
            <person name="Chowdhury A."/>
            <person name="Snigdha A.R."/>
            <person name="Mortoza M.S."/>
            <person name="Matin S.A."/>
            <person name="Hoque S.M.E."/>
            <person name="Islam M.K."/>
            <person name="Roy D.K."/>
            <person name="Haider R."/>
            <person name="Moosa M.M."/>
            <person name="Elias S.M."/>
            <person name="Hasan A.M."/>
            <person name="Jahan S."/>
            <person name="Shafiuddin M."/>
            <person name="Mahmood N."/>
            <person name="Shommy N.S."/>
        </authorList>
    </citation>
    <scope>NUCLEOTIDE SEQUENCE [LARGE SCALE GENOMIC DNA]</scope>
    <source>
        <strain evidence="5">cv. O-4</strain>
    </source>
</reference>
<proteinExistence type="inferred from homology"/>
<gene>
    <name evidence="4" type="ORF">COLO4_32411</name>
</gene>
<dbReference type="STRING" id="93759.A0A1R3GZF5"/>
<dbReference type="InterPro" id="IPR044992">
    <property type="entry name" value="ChyE-like"/>
</dbReference>
<evidence type="ECO:0000313" key="4">
    <source>
        <dbReference type="EMBL" id="OMO63479.1"/>
    </source>
</evidence>
<accession>A0A1R3GZF5</accession>
<dbReference type="OrthoDB" id="92161at2759"/>
<evidence type="ECO:0000313" key="5">
    <source>
        <dbReference type="Proteomes" id="UP000187203"/>
    </source>
</evidence>
<dbReference type="Proteomes" id="UP000187203">
    <property type="component" value="Unassembled WGS sequence"/>
</dbReference>
<comment type="similarity">
    <text evidence="2">Belongs to the peptidase C26 family.</text>
</comment>
<keyword evidence="4" id="KW-0315">Glutamine amidotransferase</keyword>
<organism evidence="4 5">
    <name type="scientific">Corchorus olitorius</name>
    <dbReference type="NCBI Taxonomy" id="93759"/>
    <lineage>
        <taxon>Eukaryota</taxon>
        <taxon>Viridiplantae</taxon>
        <taxon>Streptophyta</taxon>
        <taxon>Embryophyta</taxon>
        <taxon>Tracheophyta</taxon>
        <taxon>Spermatophyta</taxon>
        <taxon>Magnoliopsida</taxon>
        <taxon>eudicotyledons</taxon>
        <taxon>Gunneridae</taxon>
        <taxon>Pentapetalae</taxon>
        <taxon>rosids</taxon>
        <taxon>malvids</taxon>
        <taxon>Malvales</taxon>
        <taxon>Malvaceae</taxon>
        <taxon>Grewioideae</taxon>
        <taxon>Apeibeae</taxon>
        <taxon>Corchorus</taxon>
    </lineage>
</organism>
<comment type="caution">
    <text evidence="4">The sequence shown here is derived from an EMBL/GenBank/DDBJ whole genome shotgun (WGS) entry which is preliminary data.</text>
</comment>
<dbReference type="EMBL" id="AWUE01021112">
    <property type="protein sequence ID" value="OMO63479.1"/>
    <property type="molecule type" value="Genomic_DNA"/>
</dbReference>
<dbReference type="SUPFAM" id="SSF52317">
    <property type="entry name" value="Class I glutamine amidotransferase-like"/>
    <property type="match status" value="2"/>
</dbReference>
<sequence>MGSGKRFAVLLCAEDSDYVKKRYGGYYGVFVEMLAEEGETWDVFRVANGEFPDDDEIGDYDGFVITGSCNDAHGNDVWICKLIALLKKLDSLKKKVLGICFGHQMTMLIVGKTSSTVLVYAKTRVVTLLFYKLFVIIALPGIMAGKVETPSFYAKAAYLLMTKLFPMEIALSWKKRKFCYVLSRALGGKTGRAISGWDIGVTTIHLSSSSAKLFSSLKIPATLSVIECHRDEVREPPPKAEVIAWSEKTGVEMFRYGDHMMGIQGHPEYTKDILLHLIDRLMQRSFIMDSYADELKANLGKVEPDKDAWKKLCTSFLKGRL</sequence>
<comment type="pathway">
    <text evidence="1">Secondary metabolite biosynthesis.</text>
</comment>
<keyword evidence="5" id="KW-1185">Reference proteome</keyword>
<evidence type="ECO:0000256" key="2">
    <source>
        <dbReference type="ARBA" id="ARBA00011083"/>
    </source>
</evidence>
<evidence type="ECO:0000259" key="3">
    <source>
        <dbReference type="Pfam" id="PF00117"/>
    </source>
</evidence>
<feature type="domain" description="Glutamine amidotransferase" evidence="3">
    <location>
        <begin position="182"/>
        <end position="270"/>
    </location>
</feature>
<protein>
    <submittedName>
        <fullName evidence="4">Glutamine amidotransferase type 1</fullName>
    </submittedName>
</protein>
<dbReference type="InterPro" id="IPR017926">
    <property type="entry name" value="GATASE"/>
</dbReference>
<dbReference type="PANTHER" id="PTHR42695">
    <property type="entry name" value="GLUTAMINE AMIDOTRANSFERASE YLR126C-RELATED"/>
    <property type="match status" value="1"/>
</dbReference>